<comment type="caution">
    <text evidence="3">The sequence shown here is derived from an EMBL/GenBank/DDBJ whole genome shotgun (WGS) entry which is preliminary data.</text>
</comment>
<keyword evidence="3" id="KW-0012">Acyltransferase</keyword>
<feature type="transmembrane region" description="Helical" evidence="1">
    <location>
        <begin position="132"/>
        <end position="153"/>
    </location>
</feature>
<dbReference type="EMBL" id="RBQB01000107">
    <property type="protein sequence ID" value="RMO92717.1"/>
    <property type="molecule type" value="Genomic_DNA"/>
</dbReference>
<dbReference type="GO" id="GO:0000271">
    <property type="term" value="P:polysaccharide biosynthetic process"/>
    <property type="evidence" value="ECO:0007669"/>
    <property type="project" value="TreeGrafter"/>
</dbReference>
<feature type="transmembrane region" description="Helical" evidence="1">
    <location>
        <begin position="165"/>
        <end position="185"/>
    </location>
</feature>
<dbReference type="GO" id="GO:0016020">
    <property type="term" value="C:membrane"/>
    <property type="evidence" value="ECO:0007669"/>
    <property type="project" value="TreeGrafter"/>
</dbReference>
<feature type="transmembrane region" description="Helical" evidence="1">
    <location>
        <begin position="90"/>
        <end position="111"/>
    </location>
</feature>
<evidence type="ECO:0000259" key="2">
    <source>
        <dbReference type="Pfam" id="PF01757"/>
    </source>
</evidence>
<dbReference type="InterPro" id="IPR002656">
    <property type="entry name" value="Acyl_transf_3_dom"/>
</dbReference>
<name>A0A3M3ZDI8_9PSED</name>
<dbReference type="InterPro" id="IPR050879">
    <property type="entry name" value="Acyltransferase_3"/>
</dbReference>
<dbReference type="Proteomes" id="UP000279372">
    <property type="component" value="Unassembled WGS sequence"/>
</dbReference>
<organism evidence="3 4">
    <name type="scientific">Pseudomonas syringae pv. philadelphi</name>
    <dbReference type="NCBI Taxonomy" id="251706"/>
    <lineage>
        <taxon>Bacteria</taxon>
        <taxon>Pseudomonadati</taxon>
        <taxon>Pseudomonadota</taxon>
        <taxon>Gammaproteobacteria</taxon>
        <taxon>Pseudomonadales</taxon>
        <taxon>Pseudomonadaceae</taxon>
        <taxon>Pseudomonas</taxon>
    </lineage>
</organism>
<dbReference type="AlphaFoldDB" id="A0A3M3ZDI8"/>
<sequence>MDWRGVYYPPEALGESISWLIGRSMQNKDDMNEQFRWPERIYTLDVLRGVAALSVVFWHWQHFFYVGDKSALFEVTRQPFFEHITLLYKYGALAVELFFCISGFVFFYLFFNKIASGKLSASGFFVNRFSRLYPLHIVSFAAVAVLQLFYLRHNSVYFIYQYNDFYHALLNVLVVPAWGLEKGWSFNGPVWSVSVEMFLYGVFFIVCLMGKARYFLVPTLIVASWLTYPEYHKLSAGVFSFFSGGLAFLIFARFTSLTGRKACCISAFITMLIAWSVVWLCPTLNIYFLMGIAFPASVVFFASLSYLSPDFMKQFRAVGDISYSSYLLHFPLQIVFAVTFDALGYTREIFYNAWMLLLFMAVLIPLSYASHRFFEAPVQQWLRRWFKAWNSHRSHA</sequence>
<evidence type="ECO:0000256" key="1">
    <source>
        <dbReference type="SAM" id="Phobius"/>
    </source>
</evidence>
<feature type="transmembrane region" description="Helical" evidence="1">
    <location>
        <begin position="236"/>
        <end position="255"/>
    </location>
</feature>
<dbReference type="PANTHER" id="PTHR23028:SF53">
    <property type="entry name" value="ACYL_TRANSF_3 DOMAIN-CONTAINING PROTEIN"/>
    <property type="match status" value="1"/>
</dbReference>
<evidence type="ECO:0000313" key="3">
    <source>
        <dbReference type="EMBL" id="RMO92717.1"/>
    </source>
</evidence>
<dbReference type="PANTHER" id="PTHR23028">
    <property type="entry name" value="ACETYLTRANSFERASE"/>
    <property type="match status" value="1"/>
</dbReference>
<feature type="transmembrane region" description="Helical" evidence="1">
    <location>
        <begin position="262"/>
        <end position="280"/>
    </location>
</feature>
<keyword evidence="1" id="KW-0812">Transmembrane</keyword>
<evidence type="ECO:0000313" key="4">
    <source>
        <dbReference type="Proteomes" id="UP000279372"/>
    </source>
</evidence>
<keyword evidence="3" id="KW-0808">Transferase</keyword>
<feature type="transmembrane region" description="Helical" evidence="1">
    <location>
        <begin position="327"/>
        <end position="345"/>
    </location>
</feature>
<proteinExistence type="predicted"/>
<keyword evidence="1" id="KW-1133">Transmembrane helix</keyword>
<feature type="transmembrane region" description="Helical" evidence="1">
    <location>
        <begin position="351"/>
        <end position="374"/>
    </location>
</feature>
<keyword evidence="1" id="KW-0472">Membrane</keyword>
<accession>A0A3M3ZDI8</accession>
<dbReference type="GO" id="GO:0016747">
    <property type="term" value="F:acyltransferase activity, transferring groups other than amino-acyl groups"/>
    <property type="evidence" value="ECO:0007669"/>
    <property type="project" value="InterPro"/>
</dbReference>
<gene>
    <name evidence="3" type="ORF">ALQ33_03809</name>
</gene>
<protein>
    <submittedName>
        <fullName evidence="3">Acyltransferase 3</fullName>
    </submittedName>
</protein>
<feature type="transmembrane region" description="Helical" evidence="1">
    <location>
        <begin position="286"/>
        <end position="307"/>
    </location>
</feature>
<reference evidence="3 4" key="1">
    <citation type="submission" date="2018-08" db="EMBL/GenBank/DDBJ databases">
        <title>Recombination of ecologically and evolutionarily significant loci maintains genetic cohesion in the Pseudomonas syringae species complex.</title>
        <authorList>
            <person name="Dillon M."/>
            <person name="Thakur S."/>
            <person name="Almeida R.N.D."/>
            <person name="Weir B.S."/>
            <person name="Guttman D.S."/>
        </authorList>
    </citation>
    <scope>NUCLEOTIDE SEQUENCE [LARGE SCALE GENOMIC DNA]</scope>
    <source>
        <strain evidence="3 4">ICMP 8902</strain>
    </source>
</reference>
<dbReference type="Pfam" id="PF01757">
    <property type="entry name" value="Acyl_transf_3"/>
    <property type="match status" value="1"/>
</dbReference>
<feature type="domain" description="Acyltransferase 3" evidence="2">
    <location>
        <begin position="42"/>
        <end position="368"/>
    </location>
</feature>